<accession>A0ABX9LXX9</accession>
<evidence type="ECO:0000313" key="2">
    <source>
        <dbReference type="EMBL" id="RHX77682.1"/>
    </source>
</evidence>
<sequence length="269" mass="30774">MKGTLKLILTIPILIILLDLWPAISDLEAFGPSGSFNHIRILKESFREFTDETGYEIRADCQEMIVHGNLRSDSELMNAEAFHCDNNNIFGCGIELRNLRTKSEKAAFFYDSMKEIGHATHIIQDFYAHSNWAENHPNRIEVAPLEEPWKLLSMPNIQTGYYDLSPIINHEEEALECLELSPNEMKLFQPFATHICLNKDSEKSVRGGNTLERSPNVNFHEWAGQHAVEHTKKFLVDAFNSNHKNLNLCLIPKKASFSCNNAVFKLRTE</sequence>
<dbReference type="Proteomes" id="UP000285569">
    <property type="component" value="Unassembled WGS sequence"/>
</dbReference>
<feature type="domain" description="VWA7 N-terminal" evidence="1">
    <location>
        <begin position="64"/>
        <end position="136"/>
    </location>
</feature>
<comment type="caution">
    <text evidence="2">The sequence shown here is derived from an EMBL/GenBank/DDBJ whole genome shotgun (WGS) entry which is preliminary data.</text>
</comment>
<evidence type="ECO:0000259" key="1">
    <source>
        <dbReference type="Pfam" id="PF25107"/>
    </source>
</evidence>
<dbReference type="Pfam" id="PF25107">
    <property type="entry name" value="VWA7_N"/>
    <property type="match status" value="1"/>
</dbReference>
<reference evidence="3" key="1">
    <citation type="submission" date="2018-05" db="EMBL/GenBank/DDBJ databases">
        <title>Leptospira yasudae sp. nov. and Leptospira stimsonii sp. nov., two pathogenic species of the genus Leptospira isolated from environmental sources.</title>
        <authorList>
            <person name="Casanovas-Massana A."/>
            <person name="Hamond C."/>
            <person name="Santos L.A."/>
            <person name="Hacker K.P."/>
            <person name="Balassiano I."/>
            <person name="Medeiros M.A."/>
            <person name="Reis M.G."/>
            <person name="Ko A.I."/>
            <person name="Wunder E.A."/>
        </authorList>
    </citation>
    <scope>NUCLEOTIDE SEQUENCE [LARGE SCALE GENOMIC DNA]</scope>
    <source>
        <strain evidence="3">B21</strain>
    </source>
</reference>
<name>A0ABX9LXX9_9LEPT</name>
<reference evidence="2 3" key="2">
    <citation type="journal article" date="2020" name="Int. J. Syst. Evol. Microbiol.">
        <title>Leptospira yasudae sp. nov. and Leptospira stimsonii sp. nov., two new species of the pathogenic group isolated from environmental sources.</title>
        <authorList>
            <person name="Casanovas-Massana A."/>
            <person name="Hamond C."/>
            <person name="Santos L.A."/>
            <person name="de Oliveira D."/>
            <person name="Hacker K.P."/>
            <person name="Balassiano I."/>
            <person name="Costa F."/>
            <person name="Medeiros M.A."/>
            <person name="Reis M.G."/>
            <person name="Ko A.I."/>
            <person name="Wunder E.A."/>
        </authorList>
    </citation>
    <scope>NUCLEOTIDE SEQUENCE [LARGE SCALE GENOMIC DNA]</scope>
    <source>
        <strain evidence="2 3">B21</strain>
    </source>
</reference>
<dbReference type="InterPro" id="IPR056862">
    <property type="entry name" value="VWA7_N"/>
</dbReference>
<keyword evidence="3" id="KW-1185">Reference proteome</keyword>
<gene>
    <name evidence="2" type="ORF">DLM77_19780</name>
</gene>
<protein>
    <recommendedName>
        <fullName evidence="1">VWA7 N-terminal domain-containing protein</fullName>
    </recommendedName>
</protein>
<evidence type="ECO:0000313" key="3">
    <source>
        <dbReference type="Proteomes" id="UP000285569"/>
    </source>
</evidence>
<dbReference type="RefSeq" id="WP_118957763.1">
    <property type="nucleotide sequence ID" value="NZ_QHCR01000012.1"/>
</dbReference>
<dbReference type="EMBL" id="QHCR01000012">
    <property type="protein sequence ID" value="RHX77682.1"/>
    <property type="molecule type" value="Genomic_DNA"/>
</dbReference>
<proteinExistence type="predicted"/>
<organism evidence="2 3">
    <name type="scientific">Leptospira yasudae</name>
    <dbReference type="NCBI Taxonomy" id="2202201"/>
    <lineage>
        <taxon>Bacteria</taxon>
        <taxon>Pseudomonadati</taxon>
        <taxon>Spirochaetota</taxon>
        <taxon>Spirochaetia</taxon>
        <taxon>Leptospirales</taxon>
        <taxon>Leptospiraceae</taxon>
        <taxon>Leptospira</taxon>
    </lineage>
</organism>